<dbReference type="Gene3D" id="1.20.120.720">
    <property type="entry name" value="Myosin VI head, motor domain, U50 subdomain"/>
    <property type="match status" value="1"/>
</dbReference>
<dbReference type="CDD" id="cd01378">
    <property type="entry name" value="MYSc_Myo1"/>
    <property type="match status" value="1"/>
</dbReference>
<feature type="region of interest" description="Disordered" evidence="22">
    <location>
        <begin position="1"/>
        <end position="111"/>
    </location>
</feature>
<feature type="compositionally biased region" description="Gly residues" evidence="22">
    <location>
        <begin position="1"/>
        <end position="11"/>
    </location>
</feature>
<evidence type="ECO:0000256" key="4">
    <source>
        <dbReference type="ARBA" id="ARBA00004544"/>
    </source>
</evidence>
<dbReference type="InterPro" id="IPR000048">
    <property type="entry name" value="IQ_motif_EF-hand-BS"/>
</dbReference>
<dbReference type="RefSeq" id="XP_060059951.1">
    <property type="nucleotide sequence ID" value="XM_060203968.1"/>
</dbReference>
<keyword evidence="6" id="KW-0813">Transport</keyword>
<evidence type="ECO:0000259" key="24">
    <source>
        <dbReference type="PROSITE" id="PS51757"/>
    </source>
</evidence>
<dbReference type="PROSITE" id="PS50096">
    <property type="entry name" value="IQ"/>
    <property type="match status" value="1"/>
</dbReference>
<dbReference type="PANTHER" id="PTHR13140:SF417">
    <property type="entry name" value="UNCONVENTIONAL MYOSIN-ID"/>
    <property type="match status" value="1"/>
</dbReference>
<evidence type="ECO:0000256" key="14">
    <source>
        <dbReference type="ARBA" id="ARBA00023123"/>
    </source>
</evidence>
<dbReference type="Proteomes" id="UP001652624">
    <property type="component" value="Chromosome 12"/>
</dbReference>
<evidence type="ECO:0000256" key="9">
    <source>
        <dbReference type="ARBA" id="ARBA00022741"/>
    </source>
</evidence>
<dbReference type="InterPro" id="IPR027417">
    <property type="entry name" value="P-loop_NTPase"/>
</dbReference>
<evidence type="ECO:0000256" key="11">
    <source>
        <dbReference type="ARBA" id="ARBA00022840"/>
    </source>
</evidence>
<keyword evidence="15 21" id="KW-0505">Motor protein</keyword>
<dbReference type="Gene3D" id="3.40.850.10">
    <property type="entry name" value="Kinesin motor domain"/>
    <property type="match status" value="1"/>
</dbReference>
<reference evidence="26" key="1">
    <citation type="submission" date="2025-08" db="UniProtKB">
        <authorList>
            <consortium name="RefSeq"/>
        </authorList>
    </citation>
    <scope>IDENTIFICATION</scope>
</reference>
<evidence type="ECO:0000256" key="1">
    <source>
        <dbReference type="ARBA" id="ARBA00004279"/>
    </source>
</evidence>
<evidence type="ECO:0000256" key="17">
    <source>
        <dbReference type="ARBA" id="ARBA00023273"/>
    </source>
</evidence>
<evidence type="ECO:0000256" key="18">
    <source>
        <dbReference type="ARBA" id="ARBA00039641"/>
    </source>
</evidence>
<keyword evidence="17" id="KW-0966">Cell projection</keyword>
<accession>A0ABM3YFV5</accession>
<evidence type="ECO:0000256" key="10">
    <source>
        <dbReference type="ARBA" id="ARBA00022753"/>
    </source>
</evidence>
<evidence type="ECO:0000256" key="2">
    <source>
        <dbReference type="ARBA" id="ARBA00004412"/>
    </source>
</evidence>
<evidence type="ECO:0000256" key="6">
    <source>
        <dbReference type="ARBA" id="ARBA00022448"/>
    </source>
</evidence>
<comment type="subcellular location">
    <subcellularLocation>
        <location evidence="1">Cell projection</location>
        <location evidence="1">Dendrite</location>
    </subcellularLocation>
    <subcellularLocation>
        <location evidence="4">Cytoplasm</location>
        <location evidence="4">Cell cortex</location>
    </subcellularLocation>
    <subcellularLocation>
        <location evidence="2">Early endosome</location>
    </subcellularLocation>
    <subcellularLocation>
        <location evidence="3">Perikaryon</location>
    </subcellularLocation>
</comment>
<keyword evidence="16 21" id="KW-0009">Actin-binding</keyword>
<evidence type="ECO:0000256" key="19">
    <source>
        <dbReference type="ARBA" id="ARBA00045530"/>
    </source>
</evidence>
<dbReference type="InterPro" id="IPR036961">
    <property type="entry name" value="Kinesin_motor_dom_sf"/>
</dbReference>
<keyword evidence="12" id="KW-0112">Calmodulin-binding</keyword>
<evidence type="ECO:0000313" key="26">
    <source>
        <dbReference type="RefSeq" id="XP_060059951.1"/>
    </source>
</evidence>
<keyword evidence="9 21" id="KW-0547">Nucleotide-binding</keyword>
<gene>
    <name evidence="26" type="primary">MYO1D</name>
</gene>
<proteinExistence type="inferred from homology"/>
<keyword evidence="25" id="KW-1185">Reference proteome</keyword>
<comment type="subunit">
    <text evidence="20">Interacts (via the two IQ motifs) with calmodulin. Binds an additional calmodulin chain via a third, C-terminal region. Interacts with F-actin.</text>
</comment>
<dbReference type="Pfam" id="PF00063">
    <property type="entry name" value="Myosin_head"/>
    <property type="match status" value="1"/>
</dbReference>
<protein>
    <recommendedName>
        <fullName evidence="18">Unconventional myosin-Id</fullName>
    </recommendedName>
</protein>
<evidence type="ECO:0000256" key="3">
    <source>
        <dbReference type="ARBA" id="ARBA00004484"/>
    </source>
</evidence>
<dbReference type="PANTHER" id="PTHR13140">
    <property type="entry name" value="MYOSIN"/>
    <property type="match status" value="1"/>
</dbReference>
<keyword evidence="8" id="KW-0677">Repeat</keyword>
<feature type="region of interest" description="Actin-binding" evidence="21">
    <location>
        <begin position="695"/>
        <end position="717"/>
    </location>
</feature>
<keyword evidence="11 21" id="KW-0067">ATP-binding</keyword>
<dbReference type="PROSITE" id="PS51456">
    <property type="entry name" value="MYOSIN_MOTOR"/>
    <property type="match status" value="1"/>
</dbReference>
<dbReference type="Gene3D" id="1.10.10.820">
    <property type="match status" value="1"/>
</dbReference>
<dbReference type="InterPro" id="IPR036072">
    <property type="entry name" value="MYSc_Myo1"/>
</dbReference>
<evidence type="ECO:0000256" key="7">
    <source>
        <dbReference type="ARBA" id="ARBA00022490"/>
    </source>
</evidence>
<dbReference type="SMART" id="SM00242">
    <property type="entry name" value="MYSc"/>
    <property type="match status" value="1"/>
</dbReference>
<sequence>MPGWGGAGGGTAARPRPEAGPAAAVSVSVSRPPQRRPVAAGEAETAGRAAPAESAPSSCGAASLPPAQAAERRAEPLPRRPCPFPAAPPRPHPASPRAPSRARAARARAPEPVGAHLSRCAGAMAEQESLEFGKADFVLMDTVSMPEFMANLRLRFEKGRIYTFIGEVVVSVNPYKQLNIYERDTIEQYKGRELYERPPHLFAIADAAYKAMKRRSKDTCIMISGESGAGKTEASKYIMQYIAAITNPSQRAEVERVKNMLLKSNCVLEAFGNAKTNRNDNSSRFGKYMDINFDFKGDPIGGHINNYLLEKSRVIVQQPGERSFHSFYQLLQGGSEQILRSLHLQKSLSSYNYIHGGAQLKSSINDAAEFKVVADAMKVIGFKPEEIQTVYKILASILHLGNLKFVVDGDTPFIENSKIVSVIAELLSTKTDMVEKALLYRTVATGRDIIDKQHTEQEASYGRDAFAKAIYERLFCWIVTRINDIIEVKNYNTTVHGKNTVIGVLDIYGFEIFDNNSFEQFCINYCNEKLQQLFIQLVLKQEQEEYQREGIPWKHIDYFNNQIIVDLVEQQHKGIIAILDDACMNVGKVTDEMFLEALNSKLGKHGHFSSRKLCASDKILEFDRDFRIRHYAGDVVYSVVGFIDKNKDTLFQDFKRLMYNSSNPVLKNMWPEGKLSITEVTKRPLTAATLFKNSMIALVDNLASKEPYYVRCIKPNDKKSPQVFDDERCRHQVEYLGLLENVRVRRAGFAFRQAYAKFLHRYKMISEFTWPNHDLPSDKEAVKKLIESCGFQDDVAYGKTKIFIRTPRTLFTLEELRAQMLERIVLFLQKVWRGTLARMRYKRTKAALAIIRYYRRYKVKSYVREVARRFHGIKTMKDHGKHVKWPTPPKVLRRFEEALQAIFNRWRASQLIKSIPASDLPQVRAKVAAMEMLKGQRADLGLQRAWEGNYLASKPDTPQTSGTFVPVANELKRKDKYMNILFSCHVRKVNRFSKVEDRAIFVTDRHLYKMDPTKQYKVMKTIPLYNLTGLSVSNGKDQLVVFHTKDNKDLIVCLFSKQPTHESRIGELVGVLVNHFKSEKRHLQVNVTNPVQCSLHGKKCTVSVETRLNQPEPDFTKNRSGFILSVPGN</sequence>
<dbReference type="Gene3D" id="1.20.58.530">
    <property type="match status" value="1"/>
</dbReference>
<evidence type="ECO:0000256" key="13">
    <source>
        <dbReference type="ARBA" id="ARBA00022927"/>
    </source>
</evidence>
<dbReference type="SUPFAM" id="SSF52540">
    <property type="entry name" value="P-loop containing nucleoside triphosphate hydrolases"/>
    <property type="match status" value="1"/>
</dbReference>
<keyword evidence="14 21" id="KW-0518">Myosin</keyword>
<evidence type="ECO:0000256" key="12">
    <source>
        <dbReference type="ARBA" id="ARBA00022860"/>
    </source>
</evidence>
<dbReference type="InterPro" id="IPR001609">
    <property type="entry name" value="Myosin_head_motor_dom-like"/>
</dbReference>
<keyword evidence="10" id="KW-0967">Endosome</keyword>
<evidence type="ECO:0000256" key="5">
    <source>
        <dbReference type="ARBA" id="ARBA00008314"/>
    </source>
</evidence>
<dbReference type="Gene3D" id="1.20.5.4820">
    <property type="match status" value="1"/>
</dbReference>
<evidence type="ECO:0000256" key="16">
    <source>
        <dbReference type="ARBA" id="ARBA00023203"/>
    </source>
</evidence>
<dbReference type="InterPro" id="IPR010926">
    <property type="entry name" value="Myosin_TH1"/>
</dbReference>
<feature type="compositionally biased region" description="Low complexity" evidence="22">
    <location>
        <begin position="19"/>
        <end position="69"/>
    </location>
</feature>
<dbReference type="GeneID" id="103108110"/>
<feature type="compositionally biased region" description="Pro residues" evidence="22">
    <location>
        <begin position="79"/>
        <end position="96"/>
    </location>
</feature>
<evidence type="ECO:0000259" key="23">
    <source>
        <dbReference type="PROSITE" id="PS51456"/>
    </source>
</evidence>
<keyword evidence="13" id="KW-0653">Protein transport</keyword>
<feature type="binding site" evidence="21">
    <location>
        <begin position="225"/>
        <end position="232"/>
    </location>
    <ligand>
        <name>ATP</name>
        <dbReference type="ChEBI" id="CHEBI:30616"/>
    </ligand>
</feature>
<comment type="similarity">
    <text evidence="5 21">Belongs to the TRAFAC class myosin-kinesin ATPase superfamily. Myosin family.</text>
</comment>
<evidence type="ECO:0000256" key="15">
    <source>
        <dbReference type="ARBA" id="ARBA00023175"/>
    </source>
</evidence>
<dbReference type="PRINTS" id="PR00193">
    <property type="entry name" value="MYOSINHEAVY"/>
</dbReference>
<evidence type="ECO:0000256" key="21">
    <source>
        <dbReference type="PROSITE-ProRule" id="PRU00782"/>
    </source>
</evidence>
<keyword evidence="7" id="KW-0963">Cytoplasm</keyword>
<evidence type="ECO:0000313" key="25">
    <source>
        <dbReference type="Proteomes" id="UP001652624"/>
    </source>
</evidence>
<organism evidence="25 26">
    <name type="scientific">Erinaceus europaeus</name>
    <name type="common">Western European hedgehog</name>
    <dbReference type="NCBI Taxonomy" id="9365"/>
    <lineage>
        <taxon>Eukaryota</taxon>
        <taxon>Metazoa</taxon>
        <taxon>Chordata</taxon>
        <taxon>Craniata</taxon>
        <taxon>Vertebrata</taxon>
        <taxon>Euteleostomi</taxon>
        <taxon>Mammalia</taxon>
        <taxon>Eutheria</taxon>
        <taxon>Laurasiatheria</taxon>
        <taxon>Eulipotyphla</taxon>
        <taxon>Erinaceidae</taxon>
        <taxon>Erinaceinae</taxon>
        <taxon>Erinaceus</taxon>
    </lineage>
</organism>
<comment type="function">
    <text evidence="19">Unconventional myosin that functions as actin-based motor protein with ATPase activity. Plays a role in endosomal protein trafficking, and especially in the transfer of cargo proteins from early to recycling endosomes. Required for normal planar cell polarity in ciliated tracheal cells, for normal rotational polarity of cilia, and for coordinated, unidirectional ciliary movement in the trachea. Required for normal, polarized cilia organization in brain ependymal epithelial cells.</text>
</comment>
<feature type="domain" description="TH1" evidence="24">
    <location>
        <begin position="935"/>
        <end position="1128"/>
    </location>
</feature>
<feature type="domain" description="Myosin motor" evidence="23">
    <location>
        <begin position="132"/>
        <end position="818"/>
    </location>
</feature>
<dbReference type="PROSITE" id="PS51757">
    <property type="entry name" value="TH1"/>
    <property type="match status" value="1"/>
</dbReference>
<evidence type="ECO:0000256" key="20">
    <source>
        <dbReference type="ARBA" id="ARBA00046928"/>
    </source>
</evidence>
<dbReference type="Pfam" id="PF06017">
    <property type="entry name" value="Myosin_TH1"/>
    <property type="match status" value="1"/>
</dbReference>
<dbReference type="SMART" id="SM00015">
    <property type="entry name" value="IQ"/>
    <property type="match status" value="1"/>
</dbReference>
<evidence type="ECO:0000256" key="22">
    <source>
        <dbReference type="SAM" id="MobiDB-lite"/>
    </source>
</evidence>
<evidence type="ECO:0000256" key="8">
    <source>
        <dbReference type="ARBA" id="ARBA00022737"/>
    </source>
</evidence>
<name>A0ABM3YFV5_ERIEU</name>